<evidence type="ECO:0000259" key="1">
    <source>
        <dbReference type="Pfam" id="PF20696"/>
    </source>
</evidence>
<dbReference type="PANTHER" id="PTHR30108">
    <property type="entry name" value="3-OCTAPRENYL-4-HYDROXYBENZOATE CARBOXY-LYASE-RELATED"/>
    <property type="match status" value="1"/>
</dbReference>
<dbReference type="Pfam" id="PF20696">
    <property type="entry name" value="UbiD_C"/>
    <property type="match status" value="2"/>
</dbReference>
<feature type="domain" description="3-octaprenyl-4-hydroxybenzoate carboxy-lyase-like C-terminal" evidence="1">
    <location>
        <begin position="163"/>
        <end position="247"/>
    </location>
</feature>
<proteinExistence type="predicted"/>
<dbReference type="Proteomes" id="UP000182200">
    <property type="component" value="Unassembled WGS sequence"/>
</dbReference>
<organism evidence="2 3">
    <name type="scientific">Candidatus Kryptonium thompsonii</name>
    <dbReference type="NCBI Taxonomy" id="1633631"/>
    <lineage>
        <taxon>Bacteria</taxon>
        <taxon>Pseudomonadati</taxon>
        <taxon>Candidatus Kryptoniota</taxon>
        <taxon>Candidatus Kryptonium</taxon>
    </lineage>
</organism>
<name>A0ABM9UXX5_9BACT</name>
<evidence type="ECO:0000313" key="2">
    <source>
        <dbReference type="EMBL" id="CUS94314.1"/>
    </source>
</evidence>
<protein>
    <submittedName>
        <fullName evidence="2">UbiD family decarboxylase</fullName>
    </submittedName>
</protein>
<comment type="caution">
    <text evidence="2">The sequence shown here is derived from an EMBL/GenBank/DDBJ whole genome shotgun (WGS) entry which is preliminary data.</text>
</comment>
<dbReference type="InterPro" id="IPR049381">
    <property type="entry name" value="UbiD-like_C"/>
</dbReference>
<accession>A0ABM9UXX5</accession>
<feature type="domain" description="3-octaprenyl-4-hydroxybenzoate carboxy-lyase-like C-terminal" evidence="1">
    <location>
        <begin position="5"/>
        <end position="128"/>
    </location>
</feature>
<dbReference type="Gene3D" id="3.40.1670.10">
    <property type="entry name" value="UbiD C-terminal domain-like"/>
    <property type="match status" value="2"/>
</dbReference>
<gene>
    <name evidence="2" type="ORF">JGI8_01965</name>
</gene>
<reference evidence="2 3" key="1">
    <citation type="submission" date="2015-11" db="EMBL/GenBank/DDBJ databases">
        <authorList>
            <person name="Varghese N."/>
        </authorList>
    </citation>
    <scope>NUCLEOTIDE SEQUENCE [LARGE SCALE GENOMIC DNA]</scope>
    <source>
        <strain evidence="2 3">JGI-8</strain>
    </source>
</reference>
<dbReference type="SUPFAM" id="SSF143968">
    <property type="entry name" value="UbiD C-terminal domain-like"/>
    <property type="match status" value="2"/>
</dbReference>
<keyword evidence="3" id="KW-1185">Reference proteome</keyword>
<sequence length="283" mass="32867">MEDAWIGKAISEIFFPIIKMQLPEIVQMHLSIEAGFHNLGVISVESYFPRQAVKAMMGIWGLGQLSLTKVLIAVDKTINPKDLESVAIEVLKWVDFSQDLIFIRDAHTDTLDVAGPLTDHGSKLGIDATPKKERKPFEIEKITLPELKGKGEIIDELRPVDGILVVKIKKDKPFKAREIANEIWKLDTDKKVRIMFIVDEEINIHDKTELIWGLFTRFDPERDIFFDERSLNYRVMPNFGTRMAIDCTRKFQEEGHFKPWLEIIKMDEQIKERVTQRWEEYGL</sequence>
<dbReference type="EMBL" id="CZVI01000046">
    <property type="protein sequence ID" value="CUS94314.1"/>
    <property type="molecule type" value="Genomic_DNA"/>
</dbReference>
<dbReference type="PANTHER" id="PTHR30108:SF17">
    <property type="entry name" value="FERULIC ACID DECARBOXYLASE 1"/>
    <property type="match status" value="1"/>
</dbReference>
<evidence type="ECO:0000313" key="3">
    <source>
        <dbReference type="Proteomes" id="UP000182200"/>
    </source>
</evidence>
<dbReference type="InterPro" id="IPR002830">
    <property type="entry name" value="UbiD"/>
</dbReference>